<reference evidence="1 2" key="1">
    <citation type="submission" date="2024-01" db="EMBL/GenBank/DDBJ databases">
        <title>The genomes of 5 underutilized Papilionoideae crops provide insights into root nodulation and disease resistanc.</title>
        <authorList>
            <person name="Yuan L."/>
        </authorList>
    </citation>
    <scope>NUCLEOTIDE SEQUENCE [LARGE SCALE GENOMIC DNA]</scope>
    <source>
        <strain evidence="1">ZHUSHIDOU_FW_LH</strain>
        <tissue evidence="1">Leaf</tissue>
    </source>
</reference>
<evidence type="ECO:0000313" key="2">
    <source>
        <dbReference type="Proteomes" id="UP001372338"/>
    </source>
</evidence>
<proteinExistence type="predicted"/>
<dbReference type="Proteomes" id="UP001372338">
    <property type="component" value="Unassembled WGS sequence"/>
</dbReference>
<dbReference type="EMBL" id="JAYWIO010000005">
    <property type="protein sequence ID" value="KAK7261581.1"/>
    <property type="molecule type" value="Genomic_DNA"/>
</dbReference>
<gene>
    <name evidence="1" type="ORF">RIF29_27895</name>
</gene>
<organism evidence="1 2">
    <name type="scientific">Crotalaria pallida</name>
    <name type="common">Smooth rattlebox</name>
    <name type="synonym">Crotalaria striata</name>
    <dbReference type="NCBI Taxonomy" id="3830"/>
    <lineage>
        <taxon>Eukaryota</taxon>
        <taxon>Viridiplantae</taxon>
        <taxon>Streptophyta</taxon>
        <taxon>Embryophyta</taxon>
        <taxon>Tracheophyta</taxon>
        <taxon>Spermatophyta</taxon>
        <taxon>Magnoliopsida</taxon>
        <taxon>eudicotyledons</taxon>
        <taxon>Gunneridae</taxon>
        <taxon>Pentapetalae</taxon>
        <taxon>rosids</taxon>
        <taxon>fabids</taxon>
        <taxon>Fabales</taxon>
        <taxon>Fabaceae</taxon>
        <taxon>Papilionoideae</taxon>
        <taxon>50 kb inversion clade</taxon>
        <taxon>genistoids sensu lato</taxon>
        <taxon>core genistoids</taxon>
        <taxon>Crotalarieae</taxon>
        <taxon>Crotalaria</taxon>
    </lineage>
</organism>
<dbReference type="AlphaFoldDB" id="A0AAN9I617"/>
<keyword evidence="2" id="KW-1185">Reference proteome</keyword>
<comment type="caution">
    <text evidence="1">The sequence shown here is derived from an EMBL/GenBank/DDBJ whole genome shotgun (WGS) entry which is preliminary data.</text>
</comment>
<sequence>MSGVRSHFGDFYASEKTSLQFRRSRESEFHHRSAISISVIFNTDDTTPDRSPSVFLHLQFPATAEERRTLVFA</sequence>
<protein>
    <submittedName>
        <fullName evidence="1">Uncharacterized protein</fullName>
    </submittedName>
</protein>
<name>A0AAN9I617_CROPI</name>
<accession>A0AAN9I617</accession>
<evidence type="ECO:0000313" key="1">
    <source>
        <dbReference type="EMBL" id="KAK7261581.1"/>
    </source>
</evidence>